<keyword evidence="10" id="KW-1185">Reference proteome</keyword>
<dbReference type="GO" id="GO:0006313">
    <property type="term" value="P:DNA transposition"/>
    <property type="evidence" value="ECO:0007669"/>
    <property type="project" value="InterPro"/>
</dbReference>
<evidence type="ECO:0000259" key="7">
    <source>
        <dbReference type="Pfam" id="PF01609"/>
    </source>
</evidence>
<keyword evidence="3" id="KW-0815">Transposition</keyword>
<evidence type="ECO:0000313" key="9">
    <source>
        <dbReference type="EMBL" id="PTU78908.1"/>
    </source>
</evidence>
<dbReference type="AlphaFoldDB" id="A0A2T5PMC0"/>
<dbReference type="NCBIfam" id="NF033581">
    <property type="entry name" value="transpos_IS5_4"/>
    <property type="match status" value="1"/>
</dbReference>
<dbReference type="PANTHER" id="PTHR35604:SF2">
    <property type="entry name" value="TRANSPOSASE INSH FOR INSERTION SEQUENCE ELEMENT IS5A-RELATED"/>
    <property type="match status" value="1"/>
</dbReference>
<feature type="compositionally biased region" description="Basic and acidic residues" evidence="6">
    <location>
        <begin position="286"/>
        <end position="302"/>
    </location>
</feature>
<evidence type="ECO:0000256" key="1">
    <source>
        <dbReference type="ARBA" id="ARBA00003544"/>
    </source>
</evidence>
<dbReference type="Proteomes" id="UP000244052">
    <property type="component" value="Unassembled WGS sequence"/>
</dbReference>
<keyword evidence="5" id="KW-0233">DNA recombination</keyword>
<dbReference type="InterPro" id="IPR008490">
    <property type="entry name" value="Transposase_InsH_N"/>
</dbReference>
<dbReference type="InterPro" id="IPR002559">
    <property type="entry name" value="Transposase_11"/>
</dbReference>
<comment type="caution">
    <text evidence="9">The sequence shown here is derived from an EMBL/GenBank/DDBJ whole genome shotgun (WGS) entry which is preliminary data.</text>
</comment>
<accession>A0A2T5PMC0</accession>
<protein>
    <submittedName>
        <fullName evidence="9">IS5 family transposase</fullName>
    </submittedName>
</protein>
<evidence type="ECO:0000256" key="6">
    <source>
        <dbReference type="SAM" id="MobiDB-lite"/>
    </source>
</evidence>
<evidence type="ECO:0000256" key="5">
    <source>
        <dbReference type="ARBA" id="ARBA00023172"/>
    </source>
</evidence>
<evidence type="ECO:0000256" key="3">
    <source>
        <dbReference type="ARBA" id="ARBA00022578"/>
    </source>
</evidence>
<dbReference type="GO" id="GO:0003677">
    <property type="term" value="F:DNA binding"/>
    <property type="evidence" value="ECO:0007669"/>
    <property type="project" value="UniProtKB-KW"/>
</dbReference>
<comment type="similarity">
    <text evidence="2">Belongs to the transposase 11 family.</text>
</comment>
<keyword evidence="4" id="KW-0238">DNA-binding</keyword>
<evidence type="ECO:0000256" key="2">
    <source>
        <dbReference type="ARBA" id="ARBA00010075"/>
    </source>
</evidence>
<proteinExistence type="inferred from homology"/>
<name>A0A2T5PMC0_ECTOL</name>
<dbReference type="GO" id="GO:0004803">
    <property type="term" value="F:transposase activity"/>
    <property type="evidence" value="ECO:0007669"/>
    <property type="project" value="InterPro"/>
</dbReference>
<feature type="region of interest" description="Disordered" evidence="6">
    <location>
        <begin position="282"/>
        <end position="305"/>
    </location>
</feature>
<dbReference type="InterPro" id="IPR047959">
    <property type="entry name" value="Transpos_IS5"/>
</dbReference>
<evidence type="ECO:0000256" key="4">
    <source>
        <dbReference type="ARBA" id="ARBA00023125"/>
    </source>
</evidence>
<gene>
    <name evidence="9" type="ORF">DBO86_11675</name>
</gene>
<dbReference type="PANTHER" id="PTHR35604">
    <property type="entry name" value="TRANSPOSASE INSH FOR INSERTION SEQUENCE ELEMENT IS5A-RELATED"/>
    <property type="match status" value="1"/>
</dbReference>
<evidence type="ECO:0000313" key="10">
    <source>
        <dbReference type="Proteomes" id="UP000244052"/>
    </source>
</evidence>
<dbReference type="RefSeq" id="WP_108233748.1">
    <property type="nucleotide sequence ID" value="NZ_QASO01000067.1"/>
</dbReference>
<comment type="function">
    <text evidence="1">Involved in the transposition of the insertion sequence IS5.</text>
</comment>
<feature type="region of interest" description="Disordered" evidence="6">
    <location>
        <begin position="162"/>
        <end position="207"/>
    </location>
</feature>
<sequence>MRGQLDPQSSMFHYFSPESRVPADHPLRRVKKLADRALSAITADLDALYSSVGRPSIPPERLLKGQLLIALYSIRSDRQFCEQLDYNILFRWFLDMGLESTSLDQSNFSRLRERLVAADVARRFFDEVVSLARRDNLLSSDHFTVDGTLIDAWASFKSFKRKDGEQPKDGGDGTGMVDFKGEKRSNATHQSTTDPDSRLMRKGNGQPAKLSYGGHVLMENRNGLCVDILVTDSTQAEHRAARSLLTRARRRRIHPKTLAADKGYHVKEFVANLREHGIRPHIAPIDGRKTPGLDGRTTRTEGYRISQRKRKRVEEIFGWLKSVGGLRKTRFIGQVRTQMAAFISGAAYNLLRIAKLTTPGPGAEV</sequence>
<reference evidence="9 10" key="1">
    <citation type="submission" date="2018-04" db="EMBL/GenBank/DDBJ databases">
        <title>Pseudomonas sp. nov., isolated from mangrove soil.</title>
        <authorList>
            <person name="Chen C."/>
        </authorList>
    </citation>
    <scope>NUCLEOTIDE SEQUENCE [LARGE SCALE GENOMIC DNA]</scope>
    <source>
        <strain evidence="9 10">JCM 14246</strain>
    </source>
</reference>
<dbReference type="Pfam" id="PF05598">
    <property type="entry name" value="DUF772"/>
    <property type="match status" value="1"/>
</dbReference>
<feature type="compositionally biased region" description="Basic and acidic residues" evidence="6">
    <location>
        <begin position="162"/>
        <end position="171"/>
    </location>
</feature>
<feature type="domain" description="Transposase InsH N-terminal" evidence="8">
    <location>
        <begin position="17"/>
        <end position="114"/>
    </location>
</feature>
<organism evidence="9 10">
    <name type="scientific">Ectopseudomonas oleovorans</name>
    <name type="common">Pseudomonas oleovorans</name>
    <dbReference type="NCBI Taxonomy" id="301"/>
    <lineage>
        <taxon>Bacteria</taxon>
        <taxon>Pseudomonadati</taxon>
        <taxon>Pseudomonadota</taxon>
        <taxon>Gammaproteobacteria</taxon>
        <taxon>Pseudomonadales</taxon>
        <taxon>Pseudomonadaceae</taxon>
        <taxon>Ectopseudomonas</taxon>
    </lineage>
</organism>
<feature type="domain" description="Transposase IS4-like" evidence="7">
    <location>
        <begin position="204"/>
        <end position="350"/>
    </location>
</feature>
<evidence type="ECO:0000259" key="8">
    <source>
        <dbReference type="Pfam" id="PF05598"/>
    </source>
</evidence>
<dbReference type="EMBL" id="QASO01000067">
    <property type="protein sequence ID" value="PTU78908.1"/>
    <property type="molecule type" value="Genomic_DNA"/>
</dbReference>
<dbReference type="Pfam" id="PF01609">
    <property type="entry name" value="DDE_Tnp_1"/>
    <property type="match status" value="1"/>
</dbReference>